<feature type="compositionally biased region" description="Basic residues" evidence="3">
    <location>
        <begin position="475"/>
        <end position="484"/>
    </location>
</feature>
<dbReference type="InterPro" id="IPR001660">
    <property type="entry name" value="SAM"/>
</dbReference>
<dbReference type="Gene3D" id="2.30.30.40">
    <property type="entry name" value="SH3 Domains"/>
    <property type="match status" value="1"/>
</dbReference>
<evidence type="ECO:0000256" key="2">
    <source>
        <dbReference type="PROSITE-ProRule" id="PRU00192"/>
    </source>
</evidence>
<dbReference type="EMBL" id="JAVRRJ010000003">
    <property type="protein sequence ID" value="KAK5086810.1"/>
    <property type="molecule type" value="Genomic_DNA"/>
</dbReference>
<feature type="compositionally biased region" description="Polar residues" evidence="3">
    <location>
        <begin position="314"/>
        <end position="324"/>
    </location>
</feature>
<accession>A0AAN7T120</accession>
<dbReference type="SMART" id="SM00233">
    <property type="entry name" value="PH"/>
    <property type="match status" value="1"/>
</dbReference>
<feature type="region of interest" description="Disordered" evidence="3">
    <location>
        <begin position="361"/>
        <end position="390"/>
    </location>
</feature>
<feature type="region of interest" description="Disordered" evidence="3">
    <location>
        <begin position="526"/>
        <end position="549"/>
    </location>
</feature>
<dbReference type="SUPFAM" id="SSF50729">
    <property type="entry name" value="PH domain-like"/>
    <property type="match status" value="1"/>
</dbReference>
<evidence type="ECO:0000256" key="1">
    <source>
        <dbReference type="ARBA" id="ARBA00022443"/>
    </source>
</evidence>
<feature type="compositionally biased region" description="Polar residues" evidence="3">
    <location>
        <begin position="623"/>
        <end position="635"/>
    </location>
</feature>
<feature type="region of interest" description="Disordered" evidence="3">
    <location>
        <begin position="413"/>
        <end position="513"/>
    </location>
</feature>
<dbReference type="PROSITE" id="PS50002">
    <property type="entry name" value="SH3"/>
    <property type="match status" value="1"/>
</dbReference>
<dbReference type="Pfam" id="PF00169">
    <property type="entry name" value="PH"/>
    <property type="match status" value="1"/>
</dbReference>
<dbReference type="SUPFAM" id="SSF50044">
    <property type="entry name" value="SH3-domain"/>
    <property type="match status" value="1"/>
</dbReference>
<proteinExistence type="predicted"/>
<evidence type="ECO:0000256" key="3">
    <source>
        <dbReference type="SAM" id="MobiDB-lite"/>
    </source>
</evidence>
<feature type="compositionally biased region" description="Low complexity" evidence="3">
    <location>
        <begin position="536"/>
        <end position="548"/>
    </location>
</feature>
<evidence type="ECO:0000313" key="6">
    <source>
        <dbReference type="EMBL" id="KAK5086810.1"/>
    </source>
</evidence>
<feature type="compositionally biased region" description="Polar residues" evidence="3">
    <location>
        <begin position="413"/>
        <end position="436"/>
    </location>
</feature>
<gene>
    <name evidence="6" type="primary">BOI2</name>
    <name evidence="6" type="ORF">LTR05_003978</name>
</gene>
<dbReference type="InterPro" id="IPR001849">
    <property type="entry name" value="PH_domain"/>
</dbReference>
<feature type="domain" description="PH" evidence="5">
    <location>
        <begin position="684"/>
        <end position="825"/>
    </location>
</feature>
<dbReference type="Pfam" id="PF14604">
    <property type="entry name" value="SH3_9"/>
    <property type="match status" value="1"/>
</dbReference>
<dbReference type="Proteomes" id="UP001309876">
    <property type="component" value="Unassembled WGS sequence"/>
</dbReference>
<sequence length="941" mass="103392">MALLQNGLNGRALQPGDILLVIHDFDARSADELTLRRSERVELIDLDDGFNDGWFMGRHLTRGGTGLFPAVYTTKAPLVRHTPNNSASYSVHNAPTVTNQVPRHQPANESAQLQPQPLTDGSYDSLRSSLPTSHHTTCVQRSIGETLNEHEDSDSPVMNETLNVIDEHITDLSTPRQTTGHLRVHDDSESEYSSHLDQRSYLAGPETDDEDNVGLDEVTVRSWDHIQTSRHLRDIGVDPKHCDIFIEQEISGDVLLDMDQNFIYMKDFDFGVMGKRLKTWHKIRDFQCEVKSHPSSSRRTSDRKQSIGHISRASLGTSTASLPRNTPLPQPITEEPNHIIQPLQPIQGSKRTSWAGAMPTNSWKLVAPPESSVRPETATTRHSKRHSSIDFGAQPDLEFSALSAASPQNKLSTDRTWSVAGTGSTQATTPASSIRPSTKVEDARAFAGSPNPVEQSPLDVDRGYFSGNELDNRKMRNRLSKAHSRQTSLGDQQSRRTSIIKKHSRLSSAGSVREDSVIAPSVASDTHHAPLKTGRFRSSSARVSSNPSFMVSRSPAVTNLENNSTSNVSIGSPAAEKMKMQDRARKLIGLRATSDAITTDEKSIAIRTIPSNDDAKSSDLLASPNTGDTTPSATPSLEIDTPEGETVGNALLKYTSRPRAKSKQRTSAYTHGLLKIPPSEARKTCDHAGWMKKKASGLMTTWKPRLFVLRGRRLSYYYSENDTEERGIIDISAHKVLVANDDPMVTIHASVTGASKASSTPRPESAIGSIVKPAAPTGVFYFKLVPPKTGLSRAVQFTKPAIHYFQVDSIAEGRKWMGEIMKATIEHDLSSFETTNKQRTISLAKARARKERPPALGDTKPVEDQVARPELSQTESGLGIEFQTMSTDLKEEKPAETLGLKPLSTLGLASKTSLARITEDSEKRLTGTFLNTEDKENVVHS</sequence>
<feature type="region of interest" description="Disordered" evidence="3">
    <location>
        <begin position="175"/>
        <end position="212"/>
    </location>
</feature>
<dbReference type="AlphaFoldDB" id="A0AAN7T120"/>
<dbReference type="SUPFAM" id="SSF47769">
    <property type="entry name" value="SAM/Pointed domain"/>
    <property type="match status" value="1"/>
</dbReference>
<dbReference type="SMART" id="SM00326">
    <property type="entry name" value="SH3"/>
    <property type="match status" value="1"/>
</dbReference>
<feature type="compositionally biased region" description="Polar residues" evidence="3">
    <location>
        <begin position="485"/>
        <end position="497"/>
    </location>
</feature>
<feature type="region of interest" description="Disordered" evidence="3">
    <location>
        <begin position="846"/>
        <end position="874"/>
    </location>
</feature>
<dbReference type="PANTHER" id="PTHR12092:SF16">
    <property type="entry name" value="PH DOMAIN-CONTAINING PROTEIN"/>
    <property type="match status" value="1"/>
</dbReference>
<evidence type="ECO:0000259" key="5">
    <source>
        <dbReference type="PROSITE" id="PS50003"/>
    </source>
</evidence>
<dbReference type="InterPro" id="IPR013761">
    <property type="entry name" value="SAM/pointed_sf"/>
</dbReference>
<keyword evidence="1 2" id="KW-0728">SH3 domain</keyword>
<dbReference type="PROSITE" id="PS50003">
    <property type="entry name" value="PH_DOMAIN"/>
    <property type="match status" value="1"/>
</dbReference>
<dbReference type="CDD" id="cd09535">
    <property type="entry name" value="SAM_BOI-like_fungal"/>
    <property type="match status" value="1"/>
</dbReference>
<evidence type="ECO:0000313" key="7">
    <source>
        <dbReference type="Proteomes" id="UP001309876"/>
    </source>
</evidence>
<dbReference type="InterPro" id="IPR001452">
    <property type="entry name" value="SH3_domain"/>
</dbReference>
<feature type="region of interest" description="Disordered" evidence="3">
    <location>
        <begin position="608"/>
        <end position="645"/>
    </location>
</feature>
<dbReference type="Gene3D" id="1.10.150.50">
    <property type="entry name" value="Transcription Factor, Ets-1"/>
    <property type="match status" value="1"/>
</dbReference>
<dbReference type="GO" id="GO:0030036">
    <property type="term" value="P:actin cytoskeleton organization"/>
    <property type="evidence" value="ECO:0007669"/>
    <property type="project" value="TreeGrafter"/>
</dbReference>
<feature type="domain" description="SH3" evidence="4">
    <location>
        <begin position="14"/>
        <end position="78"/>
    </location>
</feature>
<dbReference type="Gene3D" id="2.30.29.30">
    <property type="entry name" value="Pleckstrin-homology domain (PH domain)/Phosphotyrosine-binding domain (PTB)"/>
    <property type="match status" value="1"/>
</dbReference>
<name>A0AAN7T120_9EURO</name>
<reference evidence="6 7" key="1">
    <citation type="submission" date="2023-08" db="EMBL/GenBank/DDBJ databases">
        <title>Black Yeasts Isolated from many extreme environments.</title>
        <authorList>
            <person name="Coleine C."/>
            <person name="Stajich J.E."/>
            <person name="Selbmann L."/>
        </authorList>
    </citation>
    <scope>NUCLEOTIDE SEQUENCE [LARGE SCALE GENOMIC DNA]</scope>
    <source>
        <strain evidence="6 7">CCFEE 5910</strain>
    </source>
</reference>
<dbReference type="PANTHER" id="PTHR12092">
    <property type="entry name" value="PLECKSTRIN"/>
    <property type="match status" value="1"/>
</dbReference>
<evidence type="ECO:0000259" key="4">
    <source>
        <dbReference type="PROSITE" id="PS50002"/>
    </source>
</evidence>
<dbReference type="GO" id="GO:0005886">
    <property type="term" value="C:plasma membrane"/>
    <property type="evidence" value="ECO:0007669"/>
    <property type="project" value="TreeGrafter"/>
</dbReference>
<dbReference type="InterPro" id="IPR037370">
    <property type="entry name" value="Pleckstrin"/>
</dbReference>
<feature type="region of interest" description="Disordered" evidence="3">
    <location>
        <begin position="98"/>
        <end position="119"/>
    </location>
</feature>
<feature type="region of interest" description="Disordered" evidence="3">
    <location>
        <begin position="289"/>
        <end position="338"/>
    </location>
</feature>
<dbReference type="Pfam" id="PF07647">
    <property type="entry name" value="SAM_2"/>
    <property type="match status" value="1"/>
</dbReference>
<organism evidence="6 7">
    <name type="scientific">Lithohypha guttulata</name>
    <dbReference type="NCBI Taxonomy" id="1690604"/>
    <lineage>
        <taxon>Eukaryota</taxon>
        <taxon>Fungi</taxon>
        <taxon>Dikarya</taxon>
        <taxon>Ascomycota</taxon>
        <taxon>Pezizomycotina</taxon>
        <taxon>Eurotiomycetes</taxon>
        <taxon>Chaetothyriomycetidae</taxon>
        <taxon>Chaetothyriales</taxon>
        <taxon>Trichomeriaceae</taxon>
        <taxon>Lithohypha</taxon>
    </lineage>
</organism>
<feature type="compositionally biased region" description="Basic and acidic residues" evidence="3">
    <location>
        <begin position="183"/>
        <end position="198"/>
    </location>
</feature>
<dbReference type="FunFam" id="1.10.150.50:FF:000082">
    <property type="entry name" value="Polarized growth protein boi2"/>
    <property type="match status" value="1"/>
</dbReference>
<dbReference type="InterPro" id="IPR011993">
    <property type="entry name" value="PH-like_dom_sf"/>
</dbReference>
<dbReference type="InterPro" id="IPR036028">
    <property type="entry name" value="SH3-like_dom_sf"/>
</dbReference>
<protein>
    <submittedName>
        <fullName evidence="6">Polar growth protein</fullName>
    </submittedName>
</protein>
<comment type="caution">
    <text evidence="6">The sequence shown here is derived from an EMBL/GenBank/DDBJ whole genome shotgun (WGS) entry which is preliminary data.</text>
</comment>
<keyword evidence="7" id="KW-1185">Reference proteome</keyword>